<dbReference type="InterPro" id="IPR011333">
    <property type="entry name" value="SKP1/BTB/POZ_sf"/>
</dbReference>
<keyword evidence="2" id="KW-0677">Repeat</keyword>
<dbReference type="GO" id="GO:0005739">
    <property type="term" value="C:mitochondrion"/>
    <property type="evidence" value="ECO:0007669"/>
    <property type="project" value="TreeGrafter"/>
</dbReference>
<dbReference type="PANTHER" id="PTHR43503:SF2">
    <property type="entry name" value="NEGATIVE REGULATOR OF SPORULATION MDS3-RELATED"/>
    <property type="match status" value="1"/>
</dbReference>
<evidence type="ECO:0000256" key="2">
    <source>
        <dbReference type="ARBA" id="ARBA00022737"/>
    </source>
</evidence>
<keyword evidence="1" id="KW-0880">Kelch repeat</keyword>
<feature type="region of interest" description="Disordered" evidence="3">
    <location>
        <begin position="238"/>
        <end position="264"/>
    </location>
</feature>
<feature type="compositionally biased region" description="Polar residues" evidence="3">
    <location>
        <begin position="670"/>
        <end position="679"/>
    </location>
</feature>
<dbReference type="InterPro" id="IPR000210">
    <property type="entry name" value="BTB/POZ_dom"/>
</dbReference>
<evidence type="ECO:0000313" key="6">
    <source>
        <dbReference type="Proteomes" id="UP000646827"/>
    </source>
</evidence>
<feature type="compositionally biased region" description="Low complexity" evidence="3">
    <location>
        <begin position="607"/>
        <end position="625"/>
    </location>
</feature>
<dbReference type="SUPFAM" id="SSF117281">
    <property type="entry name" value="Kelch motif"/>
    <property type="match status" value="1"/>
</dbReference>
<feature type="region of interest" description="Disordered" evidence="3">
    <location>
        <begin position="670"/>
        <end position="783"/>
    </location>
</feature>
<dbReference type="GO" id="GO:0045454">
    <property type="term" value="P:cell redox homeostasis"/>
    <property type="evidence" value="ECO:0007669"/>
    <property type="project" value="TreeGrafter"/>
</dbReference>
<dbReference type="SUPFAM" id="SSF54695">
    <property type="entry name" value="POZ domain"/>
    <property type="match status" value="1"/>
</dbReference>
<dbReference type="Gene3D" id="3.30.710.10">
    <property type="entry name" value="Potassium Channel Kv1.1, Chain A"/>
    <property type="match status" value="1"/>
</dbReference>
<sequence length="783" mass="86947">MTPAPAPTTTMAGTQSIAGLTTKIQNTAGDIPPSLMGATSTIVGDQLYLFGGRLQASAQVYNRLYVLDLNTQIWTRIFTKNDAPSPRYFHSANVCHSMEGDKKMTRIIFYGGLTVSTTESNGLRSLGDLSILVLGDDQNENEPYWEYPELSRQEYIPHERYSHLTTMTHDDRYLVVLGGQDVNAGYIDEINIYNCRQKKWHEPYVINSHYCTYRTAVSTVTPISPSISIPSSSSISGALGNPSVGTPPLAPPGKGNNSSVNNVMLPGEEENRELEEAMHRQKLYSTIFTYSNYNFYDLKRTLHQITISNKGYVADFTDYTQSLIGSRQHTPPALRFPSGFACGHHLIVVGPNITPESQQLHIWALNVVSMSWSRIDAGPALAQGSWLRGLLYEDRNQFIVFGHPGRSMHADHTQRIVHFDHFASIDTEAFGVYRPPRLTFGPAAQEAGLALLSNPALSDITMISIDGYRVRANSKILAQRWPSVHSRLTPLVSPKTSSSSFSSIKYTLTFPDCYDILVAFLQFLYTDHLTTVEQNQPRILTRLLLLADLFSLERLKALTVHSLHQMLQISTAPDIYQTAALADCASLQIRALRVMVNAKKMIQQQQNQQQQNQQQQPRQQQQQSQTKNLVDRLAPPIQQATASSPSGSTTYQPLSKLLRYYDINVPIPPTTSTASPDIVSNNNNNINNGNNGNNSTSITTDLDTFPTPPTPLARNPHQRVNTAPPLRAKNPSRKSSNSTTTTASPTTPHTINNFTLTSRSRPSTPSSKSIRKPSQTAWLPMTF</sequence>
<dbReference type="Pfam" id="PF24681">
    <property type="entry name" value="Kelch_KLHDC2_KLHL20_DRC7"/>
    <property type="match status" value="1"/>
</dbReference>
<dbReference type="PANTHER" id="PTHR43503">
    <property type="entry name" value="MCG48959-RELATED"/>
    <property type="match status" value="1"/>
</dbReference>
<dbReference type="Pfam" id="PF00651">
    <property type="entry name" value="BTB"/>
    <property type="match status" value="1"/>
</dbReference>
<feature type="compositionally biased region" description="Low complexity" evidence="3">
    <location>
        <begin position="680"/>
        <end position="705"/>
    </location>
</feature>
<evidence type="ECO:0000313" key="5">
    <source>
        <dbReference type="EMBL" id="KAG2221246.1"/>
    </source>
</evidence>
<feature type="compositionally biased region" description="Low complexity" evidence="3">
    <location>
        <begin position="757"/>
        <end position="774"/>
    </location>
</feature>
<proteinExistence type="predicted"/>
<protein>
    <recommendedName>
        <fullName evidence="4">BTB domain-containing protein</fullName>
    </recommendedName>
</protein>
<keyword evidence="6" id="KW-1185">Reference proteome</keyword>
<feature type="domain" description="BTB" evidence="4">
    <location>
        <begin position="452"/>
        <end position="565"/>
    </location>
</feature>
<gene>
    <name evidence="5" type="ORF">INT45_012367</name>
</gene>
<dbReference type="Gene3D" id="2.120.10.80">
    <property type="entry name" value="Kelch-type beta propeller"/>
    <property type="match status" value="1"/>
</dbReference>
<dbReference type="Proteomes" id="UP000646827">
    <property type="component" value="Unassembled WGS sequence"/>
</dbReference>
<dbReference type="GO" id="GO:0005829">
    <property type="term" value="C:cytosol"/>
    <property type="evidence" value="ECO:0007669"/>
    <property type="project" value="TreeGrafter"/>
</dbReference>
<dbReference type="InterPro" id="IPR015915">
    <property type="entry name" value="Kelch-typ_b-propeller"/>
</dbReference>
<feature type="compositionally biased region" description="Low complexity" evidence="3">
    <location>
        <begin position="733"/>
        <end position="750"/>
    </location>
</feature>
<reference evidence="5 6" key="1">
    <citation type="submission" date="2020-12" db="EMBL/GenBank/DDBJ databases">
        <title>Metabolic potential, ecology and presence of endohyphal bacteria is reflected in genomic diversity of Mucoromycotina.</title>
        <authorList>
            <person name="Muszewska A."/>
            <person name="Okrasinska A."/>
            <person name="Steczkiewicz K."/>
            <person name="Drgas O."/>
            <person name="Orlowska M."/>
            <person name="Perlinska-Lenart U."/>
            <person name="Aleksandrzak-Piekarczyk T."/>
            <person name="Szatraj K."/>
            <person name="Zielenkiewicz U."/>
            <person name="Pilsyk S."/>
            <person name="Malc E."/>
            <person name="Mieczkowski P."/>
            <person name="Kruszewska J.S."/>
            <person name="Biernat P."/>
            <person name="Pawlowska J."/>
        </authorList>
    </citation>
    <scope>NUCLEOTIDE SEQUENCE [LARGE SCALE GENOMIC DNA]</scope>
    <source>
        <strain evidence="5 6">CBS 142.35</strain>
    </source>
</reference>
<organism evidence="5 6">
    <name type="scientific">Circinella minor</name>
    <dbReference type="NCBI Taxonomy" id="1195481"/>
    <lineage>
        <taxon>Eukaryota</taxon>
        <taxon>Fungi</taxon>
        <taxon>Fungi incertae sedis</taxon>
        <taxon>Mucoromycota</taxon>
        <taxon>Mucoromycotina</taxon>
        <taxon>Mucoromycetes</taxon>
        <taxon>Mucorales</taxon>
        <taxon>Lichtheimiaceae</taxon>
        <taxon>Circinella</taxon>
    </lineage>
</organism>
<feature type="region of interest" description="Disordered" evidence="3">
    <location>
        <begin position="607"/>
        <end position="628"/>
    </location>
</feature>
<evidence type="ECO:0000256" key="3">
    <source>
        <dbReference type="SAM" id="MobiDB-lite"/>
    </source>
</evidence>
<dbReference type="EMBL" id="JAEPRB010000114">
    <property type="protein sequence ID" value="KAG2221246.1"/>
    <property type="molecule type" value="Genomic_DNA"/>
</dbReference>
<name>A0A8H7S1Z0_9FUNG</name>
<accession>A0A8H7S1Z0</accession>
<evidence type="ECO:0000256" key="1">
    <source>
        <dbReference type="ARBA" id="ARBA00022441"/>
    </source>
</evidence>
<evidence type="ECO:0000259" key="4">
    <source>
        <dbReference type="Pfam" id="PF00651"/>
    </source>
</evidence>
<comment type="caution">
    <text evidence="5">The sequence shown here is derived from an EMBL/GenBank/DDBJ whole genome shotgun (WGS) entry which is preliminary data.</text>
</comment>
<dbReference type="OrthoDB" id="10001928at2759"/>
<dbReference type="AlphaFoldDB" id="A0A8H7S1Z0"/>